<comment type="caution">
    <text evidence="1">The sequence shown here is derived from an EMBL/GenBank/DDBJ whole genome shotgun (WGS) entry which is preliminary data.</text>
</comment>
<keyword evidence="2" id="KW-1185">Reference proteome</keyword>
<dbReference type="EMBL" id="JBDJPC010000009">
    <property type="protein sequence ID" value="KAL1491042.1"/>
    <property type="molecule type" value="Genomic_DNA"/>
</dbReference>
<dbReference type="AlphaFoldDB" id="A0ABD1EAT4"/>
<evidence type="ECO:0000313" key="1">
    <source>
        <dbReference type="EMBL" id="KAL1491042.1"/>
    </source>
</evidence>
<sequence>MCLNWQHGANPQSITMAEISMNKIYQGRNVRHLFLLQERKIKTSRRALETFQGVYLNNFHNLDITVERRAGRASKFPSQLNELPTNPHPQSPFTHSLFFQTGQIYGATYFVFEFTTCLKEILTPVNLATVQQSHFRDSRTVK</sequence>
<protein>
    <submittedName>
        <fullName evidence="1">Uncharacterized protein</fullName>
    </submittedName>
</protein>
<reference evidence="1 2" key="1">
    <citation type="submission" date="2024-05" db="EMBL/GenBank/DDBJ databases">
        <title>Genetic variation in Jamaican populations of the coffee berry borer (Hypothenemus hampei).</title>
        <authorList>
            <person name="Errbii M."/>
            <person name="Myrie A."/>
        </authorList>
    </citation>
    <scope>NUCLEOTIDE SEQUENCE [LARGE SCALE GENOMIC DNA]</scope>
    <source>
        <strain evidence="1">JA-Hopewell-2020-01-JO</strain>
        <tissue evidence="1">Whole body</tissue>
    </source>
</reference>
<dbReference type="Proteomes" id="UP001566132">
    <property type="component" value="Unassembled WGS sequence"/>
</dbReference>
<name>A0ABD1EAT4_HYPHA</name>
<organism evidence="1 2">
    <name type="scientific">Hypothenemus hampei</name>
    <name type="common">Coffee berry borer</name>
    <dbReference type="NCBI Taxonomy" id="57062"/>
    <lineage>
        <taxon>Eukaryota</taxon>
        <taxon>Metazoa</taxon>
        <taxon>Ecdysozoa</taxon>
        <taxon>Arthropoda</taxon>
        <taxon>Hexapoda</taxon>
        <taxon>Insecta</taxon>
        <taxon>Pterygota</taxon>
        <taxon>Neoptera</taxon>
        <taxon>Endopterygota</taxon>
        <taxon>Coleoptera</taxon>
        <taxon>Polyphaga</taxon>
        <taxon>Cucujiformia</taxon>
        <taxon>Curculionidae</taxon>
        <taxon>Scolytinae</taxon>
        <taxon>Hypothenemus</taxon>
    </lineage>
</organism>
<gene>
    <name evidence="1" type="ORF">ABEB36_011698</name>
</gene>
<accession>A0ABD1EAT4</accession>
<evidence type="ECO:0000313" key="2">
    <source>
        <dbReference type="Proteomes" id="UP001566132"/>
    </source>
</evidence>
<proteinExistence type="predicted"/>